<dbReference type="EMBL" id="ACDP02000023">
    <property type="protein sequence ID" value="EEO27445.2"/>
    <property type="molecule type" value="Genomic_DNA"/>
</dbReference>
<dbReference type="Proteomes" id="UP000003973">
    <property type="component" value="Unassembled WGS sequence"/>
</dbReference>
<dbReference type="SMART" id="SM00869">
    <property type="entry name" value="Autotransporter"/>
    <property type="match status" value="1"/>
</dbReference>
<dbReference type="InterPro" id="IPR005546">
    <property type="entry name" value="Autotransporte_beta"/>
</dbReference>
<dbReference type="Gene3D" id="2.40.128.130">
    <property type="entry name" value="Autotransporter beta-domain"/>
    <property type="match status" value="1"/>
</dbReference>
<name>C3X2K9_9BURK</name>
<dbReference type="SUPFAM" id="SSF103515">
    <property type="entry name" value="Autotransporter"/>
    <property type="match status" value="1"/>
</dbReference>
<dbReference type="HOGENOM" id="CLU_007619_1_0_4"/>
<gene>
    <name evidence="2" type="ORF">OFAG_00598</name>
</gene>
<proteinExistence type="predicted"/>
<evidence type="ECO:0000313" key="2">
    <source>
        <dbReference type="EMBL" id="EEO27445.2"/>
    </source>
</evidence>
<evidence type="ECO:0000313" key="3">
    <source>
        <dbReference type="Proteomes" id="UP000003973"/>
    </source>
</evidence>
<dbReference type="PROSITE" id="PS51208">
    <property type="entry name" value="AUTOTRANSPORTER"/>
    <property type="match status" value="1"/>
</dbReference>
<comment type="caution">
    <text evidence="2">The sequence shown here is derived from an EMBL/GenBank/DDBJ whole genome shotgun (WGS) entry which is preliminary data.</text>
</comment>
<sequence length="1062" mass="109148">MCANYLGMGHQMDISSLPPLTVGTTKHGSASAATLSGTRFRPNLILSIFVFPFLVSLPAVAEDIIYPGYNDVRFDGENLYPQDSTSDNTVTVNDTPGNPLATVQGGAANTGQLFNNTVTVNGGTVSLGIYGARLSLVSENNVANNNTVNVTKDFRDPNYTIDPTVIGGMAFGGEANGNTVIMSGDSVGGQIQGGRGEYADNNTVILGENAISSGTLAGGDGDSGASNNTVYLRDNAESHGYSLYGGHGDRVTNNKVFIQDNATVSSGTTLAGGYTYRDGAYSNSVSISGGTVSGNVYGGRGIVAHDNHVVIEGGNLDNSAGMVAGGASSEANGSPSDNSVTVIAGNVAQTIYGGYDRFASGGVLANNKVNLEGGVVTGAVYGGYGNGSVTGNEVTIGDGATVGGTDVAGGMTETGVLGNNKVTVTGGTVTAILYGALARNGDGTAVVNNNHVILRNGTVADVYGAYGESGETVNANDVTIDNAGGNPVANAVTGGAGTGNVSDNKVFLRSGKVDILTGGEGKGNGTVSGNTVQIIGGTVTNTAGGRTATGTASGNIVSVKGGTLNGGTYGGYSDSTGSVSGNLVVLENGQVGDVYAGYSNSGTVNDNTIVIAPVNGNLAIGGSLYGSNNGGSRNTLDIRRTGLTAKNVSRFENYRFVLPSGIQAGETVLTLTASENTDLEGSTVGVGVAAGGSPVLQAGDRVTLIHKNAGQLTGSYSQNSLRGQQGVSLKYDFDLSNTDTDLVATVKSVSVNPEVSVFNSGRLATLGFLNEGTDFALTEGVKRIMDTSSARGTRLYGAISGSDLRYDTGKKSHADASGTYWLIGATGKLDNAPNRDLTASVYIEAGWGDITGNNPSTSGSGDTRYYGLGAIGRYQQKEGPLKGAYAQLNAKAGRTTTDFDSHILDGKGQKTGYDKEATYYGAGLGIGYQWNLTNASQLDLFADYQWTRLEGFDADIGGDLFQFDDIDSHRTKVGAKLSFTENRQYTPYIGLAWEHEYSGTARGSVYEYRLEENSLKGDSGIGEIGIRFSPEADSAWRIDAAVRGYVGQREGVAGNLVFNYLF</sequence>
<evidence type="ECO:0000259" key="1">
    <source>
        <dbReference type="PROSITE" id="PS51208"/>
    </source>
</evidence>
<feature type="domain" description="Autotransporter" evidence="1">
    <location>
        <begin position="788"/>
        <end position="1062"/>
    </location>
</feature>
<dbReference type="AlphaFoldDB" id="C3X2K9"/>
<protein>
    <recommendedName>
        <fullName evidence="1">Autotransporter domain-containing protein</fullName>
    </recommendedName>
</protein>
<dbReference type="eggNOG" id="COG3468">
    <property type="taxonomic scope" value="Bacteria"/>
</dbReference>
<organism evidence="2 3">
    <name type="scientific">Oxalobacter paraformigenes</name>
    <dbReference type="NCBI Taxonomy" id="556268"/>
    <lineage>
        <taxon>Bacteria</taxon>
        <taxon>Pseudomonadati</taxon>
        <taxon>Pseudomonadota</taxon>
        <taxon>Betaproteobacteria</taxon>
        <taxon>Burkholderiales</taxon>
        <taxon>Oxalobacteraceae</taxon>
        <taxon>Oxalobacter</taxon>
    </lineage>
</organism>
<keyword evidence="3" id="KW-1185">Reference proteome</keyword>
<reference evidence="2" key="1">
    <citation type="submission" date="2011-10" db="EMBL/GenBank/DDBJ databases">
        <title>The Genome Sequence of Oxalobacter formigenes HOxBLS.</title>
        <authorList>
            <consortium name="The Broad Institute Genome Sequencing Platform"/>
            <person name="Earl A."/>
            <person name="Ward D."/>
            <person name="Feldgarden M."/>
            <person name="Gevers D."/>
            <person name="Allison M.J."/>
            <person name="Humphrey S."/>
            <person name="Young S.K."/>
            <person name="Zeng Q."/>
            <person name="Gargeya S."/>
            <person name="Fitzgerald M."/>
            <person name="Haas B."/>
            <person name="Abouelleil A."/>
            <person name="Alvarado L."/>
            <person name="Arachchi H.M."/>
            <person name="Berlin A."/>
            <person name="Brown A."/>
            <person name="Chapman S.B."/>
            <person name="Chen Z."/>
            <person name="Dunbar C."/>
            <person name="Freedman E."/>
            <person name="Gearin G."/>
            <person name="Goldberg J."/>
            <person name="Griggs A."/>
            <person name="Gujja S."/>
            <person name="Heiman D."/>
            <person name="Howarth C."/>
            <person name="Larson L."/>
            <person name="Lui A."/>
            <person name="MacDonald P.J.P."/>
            <person name="Montmayeur A."/>
            <person name="Murphy C."/>
            <person name="Neiman D."/>
            <person name="Pearson M."/>
            <person name="Priest M."/>
            <person name="Roberts A."/>
            <person name="Saif S."/>
            <person name="Shea T."/>
            <person name="Shenoy N."/>
            <person name="Sisk P."/>
            <person name="Stolte C."/>
            <person name="Sykes S."/>
            <person name="Wortman J."/>
            <person name="Nusbaum C."/>
            <person name="Birren B."/>
        </authorList>
    </citation>
    <scope>NUCLEOTIDE SEQUENCE [LARGE SCALE GENOMIC DNA]</scope>
    <source>
        <strain evidence="2">HOxBLS</strain>
    </source>
</reference>
<accession>C3X2K9</accession>
<dbReference type="InterPro" id="IPR036709">
    <property type="entry name" value="Autotransporte_beta_dom_sf"/>
</dbReference>